<protein>
    <submittedName>
        <fullName evidence="4">Dihydrofolate reductase-like</fullName>
    </submittedName>
</protein>
<dbReference type="Proteomes" id="UP000504603">
    <property type="component" value="Unplaced"/>
</dbReference>
<proteinExistence type="predicted"/>
<accession>A0A6J1BPA7</accession>
<feature type="domain" description="Serine hydrolase" evidence="2">
    <location>
        <begin position="43"/>
        <end position="234"/>
    </location>
</feature>
<dbReference type="Pfam" id="PF03959">
    <property type="entry name" value="FSH1"/>
    <property type="match status" value="1"/>
</dbReference>
<dbReference type="PANTHER" id="PTHR22778">
    <property type="entry name" value="OVARIAN CANCER GENE-2 PROTEIN-RELATED"/>
    <property type="match status" value="1"/>
</dbReference>
<organism evidence="3 4">
    <name type="scientific">Momordica charantia</name>
    <name type="common">Bitter gourd</name>
    <name type="synonym">Balsam pear</name>
    <dbReference type="NCBI Taxonomy" id="3673"/>
    <lineage>
        <taxon>Eukaryota</taxon>
        <taxon>Viridiplantae</taxon>
        <taxon>Streptophyta</taxon>
        <taxon>Embryophyta</taxon>
        <taxon>Tracheophyta</taxon>
        <taxon>Spermatophyta</taxon>
        <taxon>Magnoliopsida</taxon>
        <taxon>eudicotyledons</taxon>
        <taxon>Gunneridae</taxon>
        <taxon>Pentapetalae</taxon>
        <taxon>rosids</taxon>
        <taxon>fabids</taxon>
        <taxon>Cucurbitales</taxon>
        <taxon>Cucurbitaceae</taxon>
        <taxon>Momordiceae</taxon>
        <taxon>Momordica</taxon>
    </lineage>
</organism>
<dbReference type="OrthoDB" id="414698at2759"/>
<evidence type="ECO:0000313" key="3">
    <source>
        <dbReference type="Proteomes" id="UP000504603"/>
    </source>
</evidence>
<dbReference type="Gene3D" id="3.40.50.1820">
    <property type="entry name" value="alpha/beta hydrolase"/>
    <property type="match status" value="1"/>
</dbReference>
<dbReference type="KEGG" id="mcha:111004563"/>
<dbReference type="AlphaFoldDB" id="A0A6J1BPA7"/>
<gene>
    <name evidence="4" type="primary">LOC111004563</name>
</gene>
<sequence>MSSFSPPLRSAQLHTPIPESESRSPQIVFKRASIMGSEAKIQRKPRFLCLHGFRTSGQILKKQVGKWPSSVLDNFDLHFLDAPFPAEGKSDVEGIFDPPYFEWFQFSADMMEYQNFDECLSFIEDYMLKHGPFDGFLGFSQGAILSAALPGLQEKGIALTKVPKIKFVVIVSGAKFRSPSLAEKAYSPSIGCPSLHFLGDEDFLMPHGLKLLESYIEPLVINHPKGHTVPRLDEKGLKVMESFIERISQTLAETEA</sequence>
<evidence type="ECO:0000259" key="2">
    <source>
        <dbReference type="Pfam" id="PF03959"/>
    </source>
</evidence>
<dbReference type="SUPFAM" id="SSF53474">
    <property type="entry name" value="alpha/beta-Hydrolases"/>
    <property type="match status" value="1"/>
</dbReference>
<dbReference type="RefSeq" id="XP_022131300.1">
    <property type="nucleotide sequence ID" value="XM_022275608.1"/>
</dbReference>
<dbReference type="FunFam" id="3.40.50.1820:FF:000133">
    <property type="entry name" value="esterase AGAP003155"/>
    <property type="match status" value="1"/>
</dbReference>
<evidence type="ECO:0000256" key="1">
    <source>
        <dbReference type="SAM" id="MobiDB-lite"/>
    </source>
</evidence>
<dbReference type="PANTHER" id="PTHR22778:SF51">
    <property type="entry name" value="DIHYDROFOLATE REDUCTASE"/>
    <property type="match status" value="1"/>
</dbReference>
<dbReference type="InterPro" id="IPR005645">
    <property type="entry name" value="FSH-like_dom"/>
</dbReference>
<dbReference type="InterPro" id="IPR029058">
    <property type="entry name" value="AB_hydrolase_fold"/>
</dbReference>
<evidence type="ECO:0000313" key="4">
    <source>
        <dbReference type="RefSeq" id="XP_022131300.1"/>
    </source>
</evidence>
<keyword evidence="3" id="KW-1185">Reference proteome</keyword>
<reference evidence="4" key="1">
    <citation type="submission" date="2025-08" db="UniProtKB">
        <authorList>
            <consortium name="RefSeq"/>
        </authorList>
    </citation>
    <scope>IDENTIFICATION</scope>
    <source>
        <strain evidence="4">OHB3-1</strain>
    </source>
</reference>
<dbReference type="GeneID" id="111004563"/>
<name>A0A6J1BPA7_MOMCH</name>
<feature type="region of interest" description="Disordered" evidence="1">
    <location>
        <begin position="1"/>
        <end position="24"/>
    </location>
</feature>